<feature type="compositionally biased region" description="Polar residues" evidence="1">
    <location>
        <begin position="1"/>
        <end position="11"/>
    </location>
</feature>
<reference evidence="2" key="2">
    <citation type="journal article" date="2015" name="Data Brief">
        <title>Shoot transcriptome of the giant reed, Arundo donax.</title>
        <authorList>
            <person name="Barrero R.A."/>
            <person name="Guerrero F.D."/>
            <person name="Moolhuijzen P."/>
            <person name="Goolsby J.A."/>
            <person name="Tidwell J."/>
            <person name="Bellgard S.E."/>
            <person name="Bellgard M.I."/>
        </authorList>
    </citation>
    <scope>NUCLEOTIDE SEQUENCE</scope>
    <source>
        <tissue evidence="2">Shoot tissue taken approximately 20 cm above the soil surface</tissue>
    </source>
</reference>
<sequence>MNKTSTQTHQTLRPGGSNRWDVPSNRW</sequence>
<accession>A0A0A9CQ12</accession>
<feature type="region of interest" description="Disordered" evidence="1">
    <location>
        <begin position="1"/>
        <end position="27"/>
    </location>
</feature>
<organism evidence="2">
    <name type="scientific">Arundo donax</name>
    <name type="common">Giant reed</name>
    <name type="synonym">Donax arundinaceus</name>
    <dbReference type="NCBI Taxonomy" id="35708"/>
    <lineage>
        <taxon>Eukaryota</taxon>
        <taxon>Viridiplantae</taxon>
        <taxon>Streptophyta</taxon>
        <taxon>Embryophyta</taxon>
        <taxon>Tracheophyta</taxon>
        <taxon>Spermatophyta</taxon>
        <taxon>Magnoliopsida</taxon>
        <taxon>Liliopsida</taxon>
        <taxon>Poales</taxon>
        <taxon>Poaceae</taxon>
        <taxon>PACMAD clade</taxon>
        <taxon>Arundinoideae</taxon>
        <taxon>Arundineae</taxon>
        <taxon>Arundo</taxon>
    </lineage>
</organism>
<reference evidence="2" key="1">
    <citation type="submission" date="2014-09" db="EMBL/GenBank/DDBJ databases">
        <authorList>
            <person name="Magalhaes I.L.F."/>
            <person name="Oliveira U."/>
            <person name="Santos F.R."/>
            <person name="Vidigal T.H.D.A."/>
            <person name="Brescovit A.D."/>
            <person name="Santos A.J."/>
        </authorList>
    </citation>
    <scope>NUCLEOTIDE SEQUENCE</scope>
    <source>
        <tissue evidence="2">Shoot tissue taken approximately 20 cm above the soil surface</tissue>
    </source>
</reference>
<evidence type="ECO:0000313" key="2">
    <source>
        <dbReference type="EMBL" id="JAD73572.1"/>
    </source>
</evidence>
<dbReference type="AlphaFoldDB" id="A0A0A9CQ12"/>
<name>A0A0A9CQ12_ARUDO</name>
<dbReference type="EMBL" id="GBRH01224323">
    <property type="protein sequence ID" value="JAD73572.1"/>
    <property type="molecule type" value="Transcribed_RNA"/>
</dbReference>
<proteinExistence type="predicted"/>
<evidence type="ECO:0000256" key="1">
    <source>
        <dbReference type="SAM" id="MobiDB-lite"/>
    </source>
</evidence>
<protein>
    <submittedName>
        <fullName evidence="2">Uncharacterized protein</fullName>
    </submittedName>
</protein>